<dbReference type="PANTHER" id="PTHR33784:SF10">
    <property type="entry name" value="F-BOX PROTEIN"/>
    <property type="match status" value="1"/>
</dbReference>
<dbReference type="SUPFAM" id="SSF81383">
    <property type="entry name" value="F-box domain"/>
    <property type="match status" value="1"/>
</dbReference>
<evidence type="ECO:0000313" key="3">
    <source>
        <dbReference type="Proteomes" id="UP001165190"/>
    </source>
</evidence>
<evidence type="ECO:0000313" key="2">
    <source>
        <dbReference type="EMBL" id="GMI81855.1"/>
    </source>
</evidence>
<keyword evidence="3" id="KW-1185">Reference proteome</keyword>
<organism evidence="2 3">
    <name type="scientific">Hibiscus trionum</name>
    <name type="common">Flower of an hour</name>
    <dbReference type="NCBI Taxonomy" id="183268"/>
    <lineage>
        <taxon>Eukaryota</taxon>
        <taxon>Viridiplantae</taxon>
        <taxon>Streptophyta</taxon>
        <taxon>Embryophyta</taxon>
        <taxon>Tracheophyta</taxon>
        <taxon>Spermatophyta</taxon>
        <taxon>Magnoliopsida</taxon>
        <taxon>eudicotyledons</taxon>
        <taxon>Gunneridae</taxon>
        <taxon>Pentapetalae</taxon>
        <taxon>rosids</taxon>
        <taxon>malvids</taxon>
        <taxon>Malvales</taxon>
        <taxon>Malvaceae</taxon>
        <taxon>Malvoideae</taxon>
        <taxon>Hibiscus</taxon>
    </lineage>
</organism>
<dbReference type="Proteomes" id="UP001165190">
    <property type="component" value="Unassembled WGS sequence"/>
</dbReference>
<feature type="domain" description="At2g35280-like TPR" evidence="1">
    <location>
        <begin position="65"/>
        <end position="167"/>
    </location>
</feature>
<dbReference type="EMBL" id="BSYR01000019">
    <property type="protein sequence ID" value="GMI81855.1"/>
    <property type="molecule type" value="Genomic_DNA"/>
</dbReference>
<reference evidence="2" key="1">
    <citation type="submission" date="2023-05" db="EMBL/GenBank/DDBJ databases">
        <title>Genome and transcriptome analyses reveal genes involved in the formation of fine ridges on petal epidermal cells in Hibiscus trionum.</title>
        <authorList>
            <person name="Koshimizu S."/>
            <person name="Masuda S."/>
            <person name="Ishii T."/>
            <person name="Shirasu K."/>
            <person name="Hoshino A."/>
            <person name="Arita M."/>
        </authorList>
    </citation>
    <scope>NUCLEOTIDE SEQUENCE</scope>
    <source>
        <strain evidence="2">Hamamatsu line</strain>
    </source>
</reference>
<comment type="caution">
    <text evidence="2">The sequence shown here is derived from an EMBL/GenBank/DDBJ whole genome shotgun (WGS) entry which is preliminary data.</text>
</comment>
<protein>
    <recommendedName>
        <fullName evidence="1">At2g35280-like TPR domain-containing protein</fullName>
    </recommendedName>
</protein>
<evidence type="ECO:0000259" key="1">
    <source>
        <dbReference type="Pfam" id="PF23310"/>
    </source>
</evidence>
<dbReference type="InterPro" id="IPR057136">
    <property type="entry name" value="At2g35280_TPR_dom"/>
</dbReference>
<dbReference type="AlphaFoldDB" id="A0A9W7HPS1"/>
<proteinExistence type="predicted"/>
<dbReference type="PANTHER" id="PTHR33784">
    <property type="entry name" value="OS05G0482100 PROTEIN"/>
    <property type="match status" value="1"/>
</dbReference>
<dbReference type="InterPro" id="IPR040338">
    <property type="entry name" value="At1g67623-like"/>
</dbReference>
<name>A0A9W7HPS1_HIBTR</name>
<dbReference type="SUPFAM" id="SSF81901">
    <property type="entry name" value="HCP-like"/>
    <property type="match status" value="1"/>
</dbReference>
<gene>
    <name evidence="2" type="ORF">HRI_001854800</name>
</gene>
<sequence length="246" mass="28037">MTTNIRSNIVGSLPQEMLSEILTHVASNSITDFVNFRLSCKAFLEASNHAYIFGNVSLEKFDFIPRTKSEENFQNLCKAANNPEALYRRGMIDCFSRRKPKSGLRWLRKATERGHVEAIYTYGIILICFGGKLREEGHQVVKSLGLVKFNKTSLRIVVGCRSKTEKAFSRMWVYVGLPSPKQVDCGCDRERPKCRGSRMDQAWQPSNLCTCYDSCFWDHEATLFSNLVGKYLIQNHSVPGWLSTCK</sequence>
<dbReference type="Pfam" id="PF23310">
    <property type="entry name" value="TPR_27"/>
    <property type="match status" value="1"/>
</dbReference>
<accession>A0A9W7HPS1</accession>
<dbReference type="InterPro" id="IPR036047">
    <property type="entry name" value="F-box-like_dom_sf"/>
</dbReference>
<dbReference type="OrthoDB" id="1865546at2759"/>